<dbReference type="PANTHER" id="PTHR43300">
    <property type="entry name" value="ACETYLTRANSFERASE"/>
    <property type="match status" value="1"/>
</dbReference>
<dbReference type="SUPFAM" id="SSF51161">
    <property type="entry name" value="Trimeric LpxA-like enzymes"/>
    <property type="match status" value="1"/>
</dbReference>
<dbReference type="Proteomes" id="UP000050360">
    <property type="component" value="Unassembled WGS sequence"/>
</dbReference>
<accession>A0A0P8C5K0</accession>
<proteinExistence type="predicted"/>
<sequence>MTLRFDNWEYPLIEENKLTRYHWLVQHKDNLKLGYKTDIGAFTYINAKNGVTIEDYVQIGSHCSLYTISTIDNKEGMIILKKNCKIGSHSTIMPNVTVGYNSIIGAHSFVNKDIPDNTIAFGTPVRIIKNI</sequence>
<dbReference type="PATRIC" id="fig|1719120.3.peg.3774"/>
<evidence type="ECO:0000313" key="3">
    <source>
        <dbReference type="Proteomes" id="UP000050360"/>
    </source>
</evidence>
<dbReference type="PANTHER" id="PTHR43300:SF7">
    <property type="entry name" value="UDP-N-ACETYLBACILLOSAMINE N-ACETYLTRANSFERASE"/>
    <property type="match status" value="1"/>
</dbReference>
<reference evidence="2 3" key="1">
    <citation type="submission" date="2015-09" db="EMBL/GenBank/DDBJ databases">
        <title>A metagenomics-based metabolic model of nitrate-dependent anaerobic oxidation of methane by Methanoperedens-like archaea.</title>
        <authorList>
            <person name="Arshad A."/>
            <person name="Speth D.R."/>
            <person name="De Graaf R.M."/>
            <person name="Op Den Camp H.J."/>
            <person name="Jetten M.S."/>
            <person name="Welte C.U."/>
        </authorList>
    </citation>
    <scope>NUCLEOTIDE SEQUENCE [LARGE SCALE GENOMIC DNA]</scope>
</reference>
<dbReference type="EMBL" id="LKCM01000281">
    <property type="protein sequence ID" value="KPQ41951.1"/>
    <property type="molecule type" value="Genomic_DNA"/>
</dbReference>
<keyword evidence="2" id="KW-0012">Acyltransferase</keyword>
<comment type="caution">
    <text evidence="2">The sequence shown here is derived from an EMBL/GenBank/DDBJ whole genome shotgun (WGS) entry which is preliminary data.</text>
</comment>
<dbReference type="CDD" id="cd04647">
    <property type="entry name" value="LbH_MAT_like"/>
    <property type="match status" value="1"/>
</dbReference>
<keyword evidence="1 2" id="KW-0808">Transferase</keyword>
<dbReference type="Gene3D" id="2.160.10.10">
    <property type="entry name" value="Hexapeptide repeat proteins"/>
    <property type="match status" value="1"/>
</dbReference>
<evidence type="ECO:0000313" key="2">
    <source>
        <dbReference type="EMBL" id="KPQ41951.1"/>
    </source>
</evidence>
<dbReference type="InterPro" id="IPR018357">
    <property type="entry name" value="Hexapep_transf_CS"/>
</dbReference>
<name>A0A0P8C5K0_9EURY</name>
<dbReference type="GO" id="GO:0008870">
    <property type="term" value="F:galactoside O-acetyltransferase activity"/>
    <property type="evidence" value="ECO:0007669"/>
    <property type="project" value="UniProtKB-EC"/>
</dbReference>
<dbReference type="InterPro" id="IPR001451">
    <property type="entry name" value="Hexapep"/>
</dbReference>
<gene>
    <name evidence="2" type="ORF">MPEBLZ_03477</name>
</gene>
<dbReference type="AlphaFoldDB" id="A0A0P8C5K0"/>
<dbReference type="InterPro" id="IPR050179">
    <property type="entry name" value="Trans_hexapeptide_repeat"/>
</dbReference>
<organism evidence="2 3">
    <name type="scientific">Candidatus Methanoperedens nitratireducens</name>
    <dbReference type="NCBI Taxonomy" id="1392998"/>
    <lineage>
        <taxon>Archaea</taxon>
        <taxon>Methanobacteriati</taxon>
        <taxon>Methanobacteriota</taxon>
        <taxon>Stenosarchaea group</taxon>
        <taxon>Methanomicrobia</taxon>
        <taxon>Methanosarcinales</taxon>
        <taxon>ANME-2 cluster</taxon>
        <taxon>Candidatus Methanoperedentaceae</taxon>
        <taxon>Candidatus Methanoperedens</taxon>
    </lineage>
</organism>
<protein>
    <submittedName>
        <fullName evidence="2">Galactoside-O-acetyltransferase</fullName>
        <ecNumber evidence="2">2.3.1.18</ecNumber>
    </submittedName>
</protein>
<evidence type="ECO:0000256" key="1">
    <source>
        <dbReference type="ARBA" id="ARBA00022679"/>
    </source>
</evidence>
<dbReference type="EC" id="2.3.1.18" evidence="2"/>
<dbReference type="PROSITE" id="PS00101">
    <property type="entry name" value="HEXAPEP_TRANSFERASES"/>
    <property type="match status" value="1"/>
</dbReference>
<dbReference type="Pfam" id="PF00132">
    <property type="entry name" value="Hexapep"/>
    <property type="match status" value="1"/>
</dbReference>
<dbReference type="InterPro" id="IPR011004">
    <property type="entry name" value="Trimer_LpxA-like_sf"/>
</dbReference>